<dbReference type="OrthoDB" id="10532419at2759"/>
<accession>A0A565CAA0</accession>
<dbReference type="EMBL" id="CABITT030000007">
    <property type="protein sequence ID" value="VVB10589.1"/>
    <property type="molecule type" value="Genomic_DNA"/>
</dbReference>
<proteinExistence type="predicted"/>
<evidence type="ECO:0000313" key="2">
    <source>
        <dbReference type="Proteomes" id="UP000489600"/>
    </source>
</evidence>
<keyword evidence="2" id="KW-1185">Reference proteome</keyword>
<gene>
    <name evidence="1" type="ORF">ANE_LOCUS21033</name>
</gene>
<name>A0A565CAA0_9BRAS</name>
<sequence length="85" mass="9536">MASLRQKYGFVCKNTLEAGPSESRKLIRSVNNVLRSMYIPPAHCITDIWFGHGDFTEDLIKLAVSNAHAAFRIGDIIHPCIILRP</sequence>
<evidence type="ECO:0000313" key="1">
    <source>
        <dbReference type="EMBL" id="VVB10589.1"/>
    </source>
</evidence>
<dbReference type="AlphaFoldDB" id="A0A565CAA0"/>
<protein>
    <submittedName>
        <fullName evidence="1">Uncharacterized protein</fullName>
    </submittedName>
</protein>
<organism evidence="1 2">
    <name type="scientific">Arabis nemorensis</name>
    <dbReference type="NCBI Taxonomy" id="586526"/>
    <lineage>
        <taxon>Eukaryota</taxon>
        <taxon>Viridiplantae</taxon>
        <taxon>Streptophyta</taxon>
        <taxon>Embryophyta</taxon>
        <taxon>Tracheophyta</taxon>
        <taxon>Spermatophyta</taxon>
        <taxon>Magnoliopsida</taxon>
        <taxon>eudicotyledons</taxon>
        <taxon>Gunneridae</taxon>
        <taxon>Pentapetalae</taxon>
        <taxon>rosids</taxon>
        <taxon>malvids</taxon>
        <taxon>Brassicales</taxon>
        <taxon>Brassicaceae</taxon>
        <taxon>Arabideae</taxon>
        <taxon>Arabis</taxon>
    </lineage>
</organism>
<reference evidence="1" key="1">
    <citation type="submission" date="2019-07" db="EMBL/GenBank/DDBJ databases">
        <authorList>
            <person name="Dittberner H."/>
        </authorList>
    </citation>
    <scope>NUCLEOTIDE SEQUENCE [LARGE SCALE GENOMIC DNA]</scope>
</reference>
<dbReference type="Proteomes" id="UP000489600">
    <property type="component" value="Unassembled WGS sequence"/>
</dbReference>
<comment type="caution">
    <text evidence="1">The sequence shown here is derived from an EMBL/GenBank/DDBJ whole genome shotgun (WGS) entry which is preliminary data.</text>
</comment>